<dbReference type="EMBL" id="JBHRST010000002">
    <property type="protein sequence ID" value="MFC3096632.1"/>
    <property type="molecule type" value="Genomic_DNA"/>
</dbReference>
<proteinExistence type="predicted"/>
<evidence type="ECO:0000313" key="2">
    <source>
        <dbReference type="EMBL" id="MFC3096632.1"/>
    </source>
</evidence>
<accession>A0ABV7E4V6</accession>
<keyword evidence="3" id="KW-1185">Reference proteome</keyword>
<dbReference type="PANTHER" id="PTHR43283">
    <property type="entry name" value="BETA-LACTAMASE-RELATED"/>
    <property type="match status" value="1"/>
</dbReference>
<keyword evidence="2" id="KW-0378">Hydrolase</keyword>
<protein>
    <submittedName>
        <fullName evidence="2">Serine hydrolase domain-containing protein</fullName>
        <ecNumber evidence="2">3.-.-.-</ecNumber>
    </submittedName>
</protein>
<evidence type="ECO:0000313" key="3">
    <source>
        <dbReference type="Proteomes" id="UP001595456"/>
    </source>
</evidence>
<evidence type="ECO:0000259" key="1">
    <source>
        <dbReference type="Pfam" id="PF00144"/>
    </source>
</evidence>
<dbReference type="InterPro" id="IPR001466">
    <property type="entry name" value="Beta-lactam-related"/>
</dbReference>
<comment type="caution">
    <text evidence="2">The sequence shown here is derived from an EMBL/GenBank/DDBJ whole genome shotgun (WGS) entry which is preliminary data.</text>
</comment>
<organism evidence="2 3">
    <name type="scientific">Alteraurantiacibacter palmitatis</name>
    <dbReference type="NCBI Taxonomy" id="2054628"/>
    <lineage>
        <taxon>Bacteria</taxon>
        <taxon>Pseudomonadati</taxon>
        <taxon>Pseudomonadota</taxon>
        <taxon>Alphaproteobacteria</taxon>
        <taxon>Sphingomonadales</taxon>
        <taxon>Erythrobacteraceae</taxon>
        <taxon>Alteraurantiacibacter</taxon>
    </lineage>
</organism>
<dbReference type="SUPFAM" id="SSF56601">
    <property type="entry name" value="beta-lactamase/transpeptidase-like"/>
    <property type="match status" value="1"/>
</dbReference>
<dbReference type="GO" id="GO:0016787">
    <property type="term" value="F:hydrolase activity"/>
    <property type="evidence" value="ECO:0007669"/>
    <property type="project" value="UniProtKB-KW"/>
</dbReference>
<dbReference type="EC" id="3.-.-.-" evidence="2"/>
<dbReference type="InterPro" id="IPR012338">
    <property type="entry name" value="Beta-lactam/transpept-like"/>
</dbReference>
<dbReference type="Gene3D" id="3.40.710.10">
    <property type="entry name" value="DD-peptidase/beta-lactamase superfamily"/>
    <property type="match status" value="1"/>
</dbReference>
<reference evidence="3" key="1">
    <citation type="journal article" date="2019" name="Int. J. Syst. Evol. Microbiol.">
        <title>The Global Catalogue of Microorganisms (GCM) 10K type strain sequencing project: providing services to taxonomists for standard genome sequencing and annotation.</title>
        <authorList>
            <consortium name="The Broad Institute Genomics Platform"/>
            <consortium name="The Broad Institute Genome Sequencing Center for Infectious Disease"/>
            <person name="Wu L."/>
            <person name="Ma J."/>
        </authorList>
    </citation>
    <scope>NUCLEOTIDE SEQUENCE [LARGE SCALE GENOMIC DNA]</scope>
    <source>
        <strain evidence="3">KCTC 52607</strain>
    </source>
</reference>
<dbReference type="Proteomes" id="UP001595456">
    <property type="component" value="Unassembled WGS sequence"/>
</dbReference>
<gene>
    <name evidence="2" type="ORF">ACFODU_02295</name>
</gene>
<dbReference type="Pfam" id="PF00144">
    <property type="entry name" value="Beta-lactamase"/>
    <property type="match status" value="1"/>
</dbReference>
<dbReference type="PANTHER" id="PTHR43283:SF7">
    <property type="entry name" value="BETA-LACTAMASE-RELATED DOMAIN-CONTAINING PROTEIN"/>
    <property type="match status" value="1"/>
</dbReference>
<dbReference type="RefSeq" id="WP_336925537.1">
    <property type="nucleotide sequence ID" value="NZ_JBANRO010000004.1"/>
</dbReference>
<sequence length="390" mass="41968">MLPSPDPATFPKRAKRLRPSAKRAMASLGAILLASCGQEGPPPLPPLPESALEAVAVEPGVPREELARRLDALFTGDDLGETYAVVIMHRGEVVAERYAEGFSADTRFIGWSMSKTVTAVLIGMMVADGRLALDTSPPIDHWQRAGDPRGAITLRHLLQMRSGLRHQEGAEPVQDSSEVRMLFLDGRDDMAAWAEAQPLAHEPGSQFTYSTATTVILGDIMARLLAPEGDAATRQRAMADFLEARLAVPLGLTSMVGEYDAAGTLIAGSAIWANARDWARFGDFLRSGGAAGGVQVVPRGWVDFMKSESPRAPDYGAQLWLNRPSGTERNVIFADQGPDTAFAAMGHLGQVLYISPQQGLVILRTGKTLDEEERALMDAIAAISALYPVR</sequence>
<feature type="domain" description="Beta-lactamase-related" evidence="1">
    <location>
        <begin position="84"/>
        <end position="381"/>
    </location>
</feature>
<dbReference type="InterPro" id="IPR050789">
    <property type="entry name" value="Diverse_Enzym_Activities"/>
</dbReference>
<name>A0ABV7E4V6_9SPHN</name>